<accession>A0A1X7VBB0</accession>
<sequence>MADEEPQTAIMEAKSSFEADLVDLYAFSNDSKIFSHIQNLHGFQSIPCVKSFDSVSVCTDAGIAHLFNDFFHSVFSYPSVPINVSSPPADAETVDDFLFSVCDVYKCLSSLYVHKSCVIEDIPACLLQSCAILLCEPIHHLFTQCVRLSYLLAEWRTHLVSPVYISGDMSSVKNYKPISLLCILSKVLEYLIFGRIYPRTAATISHNKFGLIKQRSTLQQLLTHLNHIVSIVAQSKQVDVTYLDIEKAFNTVDHNFFLEKLWCEICG</sequence>
<dbReference type="OrthoDB" id="416454at2759"/>
<evidence type="ECO:0000259" key="1">
    <source>
        <dbReference type="Pfam" id="PF00078"/>
    </source>
</evidence>
<dbReference type="EnsemblMetazoa" id="Aqu2.1.37311_001">
    <property type="protein sequence ID" value="Aqu2.1.37311_001"/>
    <property type="gene ID" value="Aqu2.1.37311"/>
</dbReference>
<dbReference type="Pfam" id="PF00078">
    <property type="entry name" value="RVT_1"/>
    <property type="match status" value="1"/>
</dbReference>
<name>A0A1X7VBB0_AMPQE</name>
<dbReference type="STRING" id="400682.A0A1X7VBB0"/>
<protein>
    <recommendedName>
        <fullName evidence="1">Reverse transcriptase domain-containing protein</fullName>
    </recommendedName>
</protein>
<reference evidence="2" key="1">
    <citation type="submission" date="2017-05" db="UniProtKB">
        <authorList>
            <consortium name="EnsemblMetazoa"/>
        </authorList>
    </citation>
    <scope>IDENTIFICATION</scope>
</reference>
<dbReference type="AlphaFoldDB" id="A0A1X7VBB0"/>
<dbReference type="InParanoid" id="A0A1X7VBB0"/>
<dbReference type="PANTHER" id="PTHR47510">
    <property type="entry name" value="REVERSE TRANSCRIPTASE DOMAIN-CONTAINING PROTEIN"/>
    <property type="match status" value="1"/>
</dbReference>
<dbReference type="InterPro" id="IPR000477">
    <property type="entry name" value="RT_dom"/>
</dbReference>
<evidence type="ECO:0000313" key="2">
    <source>
        <dbReference type="EnsemblMetazoa" id="Aqu2.1.37311_001"/>
    </source>
</evidence>
<dbReference type="PANTHER" id="PTHR47510:SF3">
    <property type="entry name" value="ENDO_EXONUCLEASE_PHOSPHATASE DOMAIN-CONTAINING PROTEIN"/>
    <property type="match status" value="1"/>
</dbReference>
<dbReference type="eggNOG" id="KOG1075">
    <property type="taxonomic scope" value="Eukaryota"/>
</dbReference>
<feature type="domain" description="Reverse transcriptase" evidence="1">
    <location>
        <begin position="172"/>
        <end position="262"/>
    </location>
</feature>
<proteinExistence type="predicted"/>
<organism evidence="2">
    <name type="scientific">Amphimedon queenslandica</name>
    <name type="common">Sponge</name>
    <dbReference type="NCBI Taxonomy" id="400682"/>
    <lineage>
        <taxon>Eukaryota</taxon>
        <taxon>Metazoa</taxon>
        <taxon>Porifera</taxon>
        <taxon>Demospongiae</taxon>
        <taxon>Heteroscleromorpha</taxon>
        <taxon>Haplosclerida</taxon>
        <taxon>Niphatidae</taxon>
        <taxon>Amphimedon</taxon>
    </lineage>
</organism>